<dbReference type="RefSeq" id="WP_132151873.1">
    <property type="nucleotide sequence ID" value="NZ_SLWR01000008.1"/>
</dbReference>
<evidence type="ECO:0000259" key="5">
    <source>
        <dbReference type="PROSITE" id="PS51898"/>
    </source>
</evidence>
<comment type="caution">
    <text evidence="6">The sequence shown here is derived from an EMBL/GenBank/DDBJ whole genome shotgun (WGS) entry which is preliminary data.</text>
</comment>
<dbReference type="GO" id="GO:0015074">
    <property type="term" value="P:DNA integration"/>
    <property type="evidence" value="ECO:0007669"/>
    <property type="project" value="UniProtKB-KW"/>
</dbReference>
<dbReference type="Proteomes" id="UP000295573">
    <property type="component" value="Unassembled WGS sequence"/>
</dbReference>
<dbReference type="Pfam" id="PF00589">
    <property type="entry name" value="Phage_integrase"/>
    <property type="match status" value="1"/>
</dbReference>
<feature type="region of interest" description="Disordered" evidence="4">
    <location>
        <begin position="451"/>
        <end position="478"/>
    </location>
</feature>
<dbReference type="GO" id="GO:0003677">
    <property type="term" value="F:DNA binding"/>
    <property type="evidence" value="ECO:0007669"/>
    <property type="project" value="UniProtKB-KW"/>
</dbReference>
<reference evidence="6 7" key="1">
    <citation type="journal article" date="2015" name="Stand. Genomic Sci.">
        <title>Genomic Encyclopedia of Bacterial and Archaeal Type Strains, Phase III: the genomes of soil and plant-associated and newly described type strains.</title>
        <authorList>
            <person name="Whitman W.B."/>
            <person name="Woyke T."/>
            <person name="Klenk H.P."/>
            <person name="Zhou Y."/>
            <person name="Lilburn T.G."/>
            <person name="Beck B.J."/>
            <person name="De Vos P."/>
            <person name="Vandamme P."/>
            <person name="Eisen J.A."/>
            <person name="Garrity G."/>
            <person name="Hugenholtz P."/>
            <person name="Kyrpides N.C."/>
        </authorList>
    </citation>
    <scope>NUCLEOTIDE SEQUENCE [LARGE SCALE GENOMIC DNA]</scope>
    <source>
        <strain evidence="6 7">VKM Ac-2541</strain>
    </source>
</reference>
<accession>A0A4V2S3V9</accession>
<keyword evidence="2" id="KW-0238">DNA-binding</keyword>
<dbReference type="AlphaFoldDB" id="A0A4V2S3V9"/>
<dbReference type="InterPro" id="IPR013762">
    <property type="entry name" value="Integrase-like_cat_sf"/>
</dbReference>
<sequence length="478" mass="53769">MSRRKIPGITVWQRGNTWAYRVELEPHPLTGARQRPYQGGFATEEDALEAAIEAKKRAETGRSVTAKKIRVATYMNEWLTANEDNLKPTTVQNYRDNIDAYIEPVLGTRWLGELTVPRINAFYKHLRDNGRRKGDGNHRMYEFWLSHQSDRDGAGPTPTDIARACGTNYNAAREAVRRYRRGRVPGEFSAGLSVKSIRNVHVVMLRSLADAVRWGYLHTNPAAFAVLPRERRRSARKRGNIWTVEQLGSFLRVALQDRYDGMWLLAATTGMRRSELAGVQRSMLDLNAGTLTIEDTRVVVRGRAVESDGKSDAGERDIALDTFTLTHLRRYVERINDERDAFEGSYPKHDYIMVGPEGRPLHPDTITARFNRLVDRAGVPRIRLHDVRHTYATMAQDAGHNVKILSERIGHADTSVTMKIYTHRSHGIDRPLAQAMGALIAHAAGITEPESDPLVTDLVTNRPDTDPDDGDPPLAVVG</sequence>
<evidence type="ECO:0000256" key="1">
    <source>
        <dbReference type="ARBA" id="ARBA00022908"/>
    </source>
</evidence>
<dbReference type="PROSITE" id="PS51898">
    <property type="entry name" value="TYR_RECOMBINASE"/>
    <property type="match status" value="1"/>
</dbReference>
<dbReference type="SUPFAM" id="SSF56349">
    <property type="entry name" value="DNA breaking-rejoining enzymes"/>
    <property type="match status" value="1"/>
</dbReference>
<gene>
    <name evidence="6" type="ORF">EV646_108153</name>
</gene>
<evidence type="ECO:0000313" key="6">
    <source>
        <dbReference type="EMBL" id="TCO45530.1"/>
    </source>
</evidence>
<protein>
    <submittedName>
        <fullName evidence="6">Site-specific recombinase XerD</fullName>
    </submittedName>
</protein>
<dbReference type="Pfam" id="PF14659">
    <property type="entry name" value="Phage_int_SAM_3"/>
    <property type="match status" value="1"/>
</dbReference>
<evidence type="ECO:0000256" key="3">
    <source>
        <dbReference type="ARBA" id="ARBA00023172"/>
    </source>
</evidence>
<dbReference type="OrthoDB" id="148546at2"/>
<dbReference type="Gene3D" id="1.10.443.10">
    <property type="entry name" value="Intergrase catalytic core"/>
    <property type="match status" value="1"/>
</dbReference>
<dbReference type="PANTHER" id="PTHR30349">
    <property type="entry name" value="PHAGE INTEGRASE-RELATED"/>
    <property type="match status" value="1"/>
</dbReference>
<evidence type="ECO:0000256" key="4">
    <source>
        <dbReference type="SAM" id="MobiDB-lite"/>
    </source>
</evidence>
<dbReference type="InterPro" id="IPR002104">
    <property type="entry name" value="Integrase_catalytic"/>
</dbReference>
<feature type="domain" description="Tyr recombinase" evidence="5">
    <location>
        <begin position="237"/>
        <end position="436"/>
    </location>
</feature>
<keyword evidence="3" id="KW-0233">DNA recombination</keyword>
<dbReference type="GO" id="GO:0006310">
    <property type="term" value="P:DNA recombination"/>
    <property type="evidence" value="ECO:0007669"/>
    <property type="project" value="UniProtKB-KW"/>
</dbReference>
<dbReference type="InterPro" id="IPR011010">
    <property type="entry name" value="DNA_brk_join_enz"/>
</dbReference>
<proteinExistence type="predicted"/>
<keyword evidence="7" id="KW-1185">Reference proteome</keyword>
<name>A0A4V2S3V9_9ACTN</name>
<dbReference type="InterPro" id="IPR028259">
    <property type="entry name" value="AP2-like_int_N"/>
</dbReference>
<dbReference type="Pfam" id="PF14657">
    <property type="entry name" value="Arm-DNA-bind_4"/>
    <property type="match status" value="1"/>
</dbReference>
<evidence type="ECO:0000313" key="7">
    <source>
        <dbReference type="Proteomes" id="UP000295573"/>
    </source>
</evidence>
<dbReference type="EMBL" id="SLWR01000008">
    <property type="protein sequence ID" value="TCO45530.1"/>
    <property type="molecule type" value="Genomic_DNA"/>
</dbReference>
<dbReference type="InterPro" id="IPR004107">
    <property type="entry name" value="Integrase_SAM-like_N"/>
</dbReference>
<organism evidence="6 7">
    <name type="scientific">Kribbella antiqua</name>
    <dbReference type="NCBI Taxonomy" id="2512217"/>
    <lineage>
        <taxon>Bacteria</taxon>
        <taxon>Bacillati</taxon>
        <taxon>Actinomycetota</taxon>
        <taxon>Actinomycetes</taxon>
        <taxon>Propionibacteriales</taxon>
        <taxon>Kribbellaceae</taxon>
        <taxon>Kribbella</taxon>
    </lineage>
</organism>
<dbReference type="InterPro" id="IPR010998">
    <property type="entry name" value="Integrase_recombinase_N"/>
</dbReference>
<dbReference type="CDD" id="cd01189">
    <property type="entry name" value="INT_ICEBs1_C_like"/>
    <property type="match status" value="1"/>
</dbReference>
<keyword evidence="1" id="KW-0229">DNA integration</keyword>
<evidence type="ECO:0000256" key="2">
    <source>
        <dbReference type="ARBA" id="ARBA00023125"/>
    </source>
</evidence>
<dbReference type="Gene3D" id="1.10.150.130">
    <property type="match status" value="1"/>
</dbReference>
<dbReference type="InterPro" id="IPR050090">
    <property type="entry name" value="Tyrosine_recombinase_XerCD"/>
</dbReference>
<dbReference type="PANTHER" id="PTHR30349:SF91">
    <property type="entry name" value="INTA PROTEIN"/>
    <property type="match status" value="1"/>
</dbReference>